<dbReference type="InterPro" id="IPR036322">
    <property type="entry name" value="WD40_repeat_dom_sf"/>
</dbReference>
<dbReference type="Gene3D" id="2.130.10.10">
    <property type="entry name" value="YVTN repeat-like/Quinoprotein amine dehydrogenase"/>
    <property type="match status" value="2"/>
</dbReference>
<evidence type="ECO:0000256" key="2">
    <source>
        <dbReference type="ARBA" id="ARBA00022737"/>
    </source>
</evidence>
<dbReference type="EMBL" id="MLAK01000431">
    <property type="protein sequence ID" value="OHT14037.1"/>
    <property type="molecule type" value="Genomic_DNA"/>
</dbReference>
<evidence type="ECO:0000313" key="5">
    <source>
        <dbReference type="EMBL" id="OHT14037.1"/>
    </source>
</evidence>
<dbReference type="PANTHER" id="PTHR19848:SF8">
    <property type="entry name" value="F-BOX AND WD REPEAT DOMAIN CONTAINING 7"/>
    <property type="match status" value="1"/>
</dbReference>
<feature type="region of interest" description="Disordered" evidence="4">
    <location>
        <begin position="261"/>
        <end position="352"/>
    </location>
</feature>
<dbReference type="PRINTS" id="PR00320">
    <property type="entry name" value="GPROTEINBRPT"/>
</dbReference>
<dbReference type="OrthoDB" id="10264588at2759"/>
<evidence type="ECO:0000313" key="6">
    <source>
        <dbReference type="Proteomes" id="UP000179807"/>
    </source>
</evidence>
<dbReference type="SUPFAM" id="SSF50978">
    <property type="entry name" value="WD40 repeat-like"/>
    <property type="match status" value="1"/>
</dbReference>
<gene>
    <name evidence="5" type="ORF">TRFO_15697</name>
</gene>
<sequence length="541" mass="61268">MKPDRDATEKTIQVADDLVLQTDSILESFAKLQEEIARLQSLKNQYQIYLQLFNDDRILLQDMYQSMRRILSDRANTNYPSEVVKQGTPKNNDGKPLPYALFHTTIKWEIDIQNPFFNKDHLRLRYALNANSVICTITFNSTGELYAFADGRTIFLVNSQDGSLLQTFHIPQSLDQKEMQTRALLFSKDSKYLVSNGSDNLIYIYETATGKEHAVLEGHSDIASSFLFSPDSQQLISAGFDGKIIIWDLKTKTALKVINHNNPSSDTSNNTDNSNINNSLLSNNLNNTKKNNINNNTINNNNNNTINNNNNNITINNNNNNTINNTINNNNNTISNNNNNNNNSTNNQNNNQANSFINNIQQNNQNINLQNDFRDREALINDIVFGIDDEIILVGFMSGKVGIYEPTFSQEMNEFRAHHMPLLGLTSSRKSGLICTASQDNTLKVWSLRGVASCKHTLISHTKYVLTSAFSPNSRYLFSGSKDESMKMWNVKTGELECTINAHQNTVFRIDHHPTENSFLSCGGDGLICFWEYDVPEEQKK</sequence>
<organism evidence="5 6">
    <name type="scientific">Tritrichomonas foetus</name>
    <dbReference type="NCBI Taxonomy" id="1144522"/>
    <lineage>
        <taxon>Eukaryota</taxon>
        <taxon>Metamonada</taxon>
        <taxon>Parabasalia</taxon>
        <taxon>Tritrichomonadida</taxon>
        <taxon>Tritrichomonadidae</taxon>
        <taxon>Tritrichomonas</taxon>
    </lineage>
</organism>
<dbReference type="Proteomes" id="UP000179807">
    <property type="component" value="Unassembled WGS sequence"/>
</dbReference>
<dbReference type="SMART" id="SM00320">
    <property type="entry name" value="WD40"/>
    <property type="match status" value="6"/>
</dbReference>
<dbReference type="Pfam" id="PF00400">
    <property type="entry name" value="WD40"/>
    <property type="match status" value="4"/>
</dbReference>
<evidence type="ECO:0000256" key="1">
    <source>
        <dbReference type="ARBA" id="ARBA00022574"/>
    </source>
</evidence>
<keyword evidence="2" id="KW-0677">Repeat</keyword>
<dbReference type="PROSITE" id="PS50082">
    <property type="entry name" value="WD_REPEATS_2"/>
    <property type="match status" value="4"/>
</dbReference>
<evidence type="ECO:0000256" key="4">
    <source>
        <dbReference type="SAM" id="MobiDB-lite"/>
    </source>
</evidence>
<dbReference type="InterPro" id="IPR015943">
    <property type="entry name" value="WD40/YVTN_repeat-like_dom_sf"/>
</dbReference>
<dbReference type="PANTHER" id="PTHR19848">
    <property type="entry name" value="WD40 REPEAT PROTEIN"/>
    <property type="match status" value="1"/>
</dbReference>
<dbReference type="RefSeq" id="XP_068367173.1">
    <property type="nucleotide sequence ID" value="XM_068498529.1"/>
</dbReference>
<comment type="caution">
    <text evidence="5">The sequence shown here is derived from an EMBL/GenBank/DDBJ whole genome shotgun (WGS) entry which is preliminary data.</text>
</comment>
<name>A0A1J4KWW7_9EUKA</name>
<dbReference type="AlphaFoldDB" id="A0A1J4KWW7"/>
<protein>
    <submittedName>
        <fullName evidence="5">Uncharacterized protein</fullName>
    </submittedName>
</protein>
<feature type="repeat" description="WD" evidence="3">
    <location>
        <begin position="500"/>
        <end position="541"/>
    </location>
</feature>
<feature type="repeat" description="WD" evidence="3">
    <location>
        <begin position="415"/>
        <end position="449"/>
    </location>
</feature>
<feature type="repeat" description="WD" evidence="3">
    <location>
        <begin position="458"/>
        <end position="499"/>
    </location>
</feature>
<dbReference type="GeneID" id="94833233"/>
<dbReference type="VEuPathDB" id="TrichDB:TRFO_15697"/>
<keyword evidence="6" id="KW-1185">Reference proteome</keyword>
<dbReference type="PROSITE" id="PS50294">
    <property type="entry name" value="WD_REPEATS_REGION"/>
    <property type="match status" value="4"/>
</dbReference>
<accession>A0A1J4KWW7</accession>
<dbReference type="PROSITE" id="PS00678">
    <property type="entry name" value="WD_REPEATS_1"/>
    <property type="match status" value="2"/>
</dbReference>
<dbReference type="InterPro" id="IPR020472">
    <property type="entry name" value="WD40_PAC1"/>
</dbReference>
<feature type="repeat" description="WD" evidence="3">
    <location>
        <begin position="216"/>
        <end position="257"/>
    </location>
</feature>
<keyword evidence="1 3" id="KW-0853">WD repeat</keyword>
<dbReference type="InterPro" id="IPR001680">
    <property type="entry name" value="WD40_rpt"/>
</dbReference>
<dbReference type="InterPro" id="IPR019775">
    <property type="entry name" value="WD40_repeat_CS"/>
</dbReference>
<proteinExistence type="predicted"/>
<evidence type="ECO:0000256" key="3">
    <source>
        <dbReference type="PROSITE-ProRule" id="PRU00221"/>
    </source>
</evidence>
<reference evidence="5" key="1">
    <citation type="submission" date="2016-10" db="EMBL/GenBank/DDBJ databases">
        <authorList>
            <person name="Benchimol M."/>
            <person name="Almeida L.G."/>
            <person name="Vasconcelos A.T."/>
            <person name="Perreira-Neves A."/>
            <person name="Rosa I.A."/>
            <person name="Tasca T."/>
            <person name="Bogo M.R."/>
            <person name="de Souza W."/>
        </authorList>
    </citation>
    <scope>NUCLEOTIDE SEQUENCE [LARGE SCALE GENOMIC DNA]</scope>
    <source>
        <strain evidence="5">K</strain>
    </source>
</reference>